<reference evidence="1 2" key="1">
    <citation type="submission" date="2023-02" db="EMBL/GenBank/DDBJ databases">
        <title>LHISI_Scaffold_Assembly.</title>
        <authorList>
            <person name="Stuart O.P."/>
            <person name="Cleave R."/>
            <person name="Magrath M.J.L."/>
            <person name="Mikheyev A.S."/>
        </authorList>
    </citation>
    <scope>NUCLEOTIDE SEQUENCE [LARGE SCALE GENOMIC DNA]</scope>
    <source>
        <strain evidence="1">Daus_M_001</strain>
        <tissue evidence="1">Leg muscle</tissue>
    </source>
</reference>
<dbReference type="Gene3D" id="3.30.420.10">
    <property type="entry name" value="Ribonuclease H-like superfamily/Ribonuclease H"/>
    <property type="match status" value="1"/>
</dbReference>
<dbReference type="EMBL" id="JARBHB010000006">
    <property type="protein sequence ID" value="KAJ8881932.1"/>
    <property type="molecule type" value="Genomic_DNA"/>
</dbReference>
<dbReference type="Proteomes" id="UP001159363">
    <property type="component" value="Chromosome 5"/>
</dbReference>
<proteinExistence type="predicted"/>
<gene>
    <name evidence="1" type="ORF">PR048_018419</name>
</gene>
<keyword evidence="2" id="KW-1185">Reference proteome</keyword>
<protein>
    <recommendedName>
        <fullName evidence="3">Integrase catalytic domain-containing protein</fullName>
    </recommendedName>
</protein>
<evidence type="ECO:0000313" key="1">
    <source>
        <dbReference type="EMBL" id="KAJ8881932.1"/>
    </source>
</evidence>
<evidence type="ECO:0008006" key="3">
    <source>
        <dbReference type="Google" id="ProtNLM"/>
    </source>
</evidence>
<accession>A0ABQ9HCE9</accession>
<comment type="caution">
    <text evidence="1">The sequence shown here is derived from an EMBL/GenBank/DDBJ whole genome shotgun (WGS) entry which is preliminary data.</text>
</comment>
<dbReference type="SUPFAM" id="SSF53098">
    <property type="entry name" value="Ribonuclease H-like"/>
    <property type="match status" value="1"/>
</dbReference>
<name>A0ABQ9HCE9_9NEOP</name>
<dbReference type="InterPro" id="IPR036397">
    <property type="entry name" value="RNaseH_sf"/>
</dbReference>
<evidence type="ECO:0000313" key="2">
    <source>
        <dbReference type="Proteomes" id="UP001159363"/>
    </source>
</evidence>
<organism evidence="1 2">
    <name type="scientific">Dryococelus australis</name>
    <dbReference type="NCBI Taxonomy" id="614101"/>
    <lineage>
        <taxon>Eukaryota</taxon>
        <taxon>Metazoa</taxon>
        <taxon>Ecdysozoa</taxon>
        <taxon>Arthropoda</taxon>
        <taxon>Hexapoda</taxon>
        <taxon>Insecta</taxon>
        <taxon>Pterygota</taxon>
        <taxon>Neoptera</taxon>
        <taxon>Polyneoptera</taxon>
        <taxon>Phasmatodea</taxon>
        <taxon>Verophasmatodea</taxon>
        <taxon>Anareolatae</taxon>
        <taxon>Phasmatidae</taxon>
        <taxon>Eurycanthinae</taxon>
        <taxon>Dryococelus</taxon>
    </lineage>
</organism>
<dbReference type="InterPro" id="IPR012337">
    <property type="entry name" value="RNaseH-like_sf"/>
</dbReference>
<sequence length="204" mass="23006">MVPYSSKSSIEIINDIFSRNGFLEVMVSHHEKIFTSEEFAQSCKEAGIFKKFCAAGHLATNSLAERNYTPEQWEVSCRTVPQTTDSNPTECDEADKIPRVTSSNLTSLADCLARQNVYQQDTTRITALIGNVERAPASSQENLGDLTEIMGTDMVLPDAEQPDPIEQEEEVRVVDFQPLEQPAQREHPQLECRLPAYLRDYSLY</sequence>